<dbReference type="EMBL" id="CP008956">
    <property type="protein sequence ID" value="QJQ03772.1"/>
    <property type="molecule type" value="Genomic_DNA"/>
</dbReference>
<gene>
    <name evidence="7" type="ORF">C798_27070</name>
</gene>
<protein>
    <submittedName>
        <fullName evidence="7">Patatin</fullName>
    </submittedName>
</protein>
<reference evidence="7 8" key="1">
    <citation type="journal article" date="2012" name="J. Bacteriol.">
        <title>Genome sequence of the pathogenic Herbaspirillum seropedicae strain Os34, isolated from rice roots.</title>
        <authorList>
            <person name="Ye W."/>
            <person name="Ye S."/>
            <person name="Liu J."/>
            <person name="Chang S."/>
            <person name="Chen M."/>
            <person name="Zhu B."/>
            <person name="Guo L."/>
            <person name="An Q."/>
        </authorList>
    </citation>
    <scope>NUCLEOTIDE SEQUENCE [LARGE SCALE GENOMIC DNA]</scope>
    <source>
        <strain evidence="7 8">Os34</strain>
    </source>
</reference>
<evidence type="ECO:0000256" key="3">
    <source>
        <dbReference type="ARBA" id="ARBA00023098"/>
    </source>
</evidence>
<evidence type="ECO:0000313" key="8">
    <source>
        <dbReference type="Proteomes" id="UP000501648"/>
    </source>
</evidence>
<dbReference type="InterPro" id="IPR016035">
    <property type="entry name" value="Acyl_Trfase/lysoPLipase"/>
</dbReference>
<dbReference type="PANTHER" id="PTHR14226">
    <property type="entry name" value="NEUROPATHY TARGET ESTERASE/SWISS CHEESE D.MELANOGASTER"/>
    <property type="match status" value="1"/>
</dbReference>
<evidence type="ECO:0000256" key="1">
    <source>
        <dbReference type="ARBA" id="ARBA00022801"/>
    </source>
</evidence>
<keyword evidence="2 4" id="KW-0442">Lipid degradation</keyword>
<dbReference type="Pfam" id="PF12536">
    <property type="entry name" value="DUF3734"/>
    <property type="match status" value="1"/>
</dbReference>
<evidence type="ECO:0000256" key="2">
    <source>
        <dbReference type="ARBA" id="ARBA00022963"/>
    </source>
</evidence>
<evidence type="ECO:0000256" key="4">
    <source>
        <dbReference type="PROSITE-ProRule" id="PRU01161"/>
    </source>
</evidence>
<feature type="active site" description="Proton acceptor" evidence="4">
    <location>
        <position position="233"/>
    </location>
</feature>
<keyword evidence="1 4" id="KW-0378">Hydrolase</keyword>
<sequence>MRKEPEQLPPTNGPAAPVRKARAGKRSAAAPATKPRVALVLQGGGALGAYQAGVYQALHEHDFTPDWVVGTSIGAINAALIAGNPRETRIERLREFWETVAHPDLFDLRQVPDTLRPWATRLTTLDTFLRGTPGFFRPRPLNAFTLGLPVPPEEASFYSTAELGQTLSRLVDFDYLNGQSGIRMTVAAVKVSCGSLVNFDTRERVLGPEHVMASGALPPGFAPVRVDGELYWDGGLYSNTPLEAVLNDEPRTNLVCLMVDLWHADGPEPRTLEEVVTREKDVTFASRSQRHIDAYLQQYRLRRAAHDLYQRLPPELLTQEDRQMMAELNADTTIHIVRLAYAGRDWNMASKDVNFARGSVQWRWEQGYQDALRGIALSQEDSFGQSEAGIVVHDLPSGQTHISAAKTTERSS</sequence>
<dbReference type="PROSITE" id="PS51635">
    <property type="entry name" value="PNPLA"/>
    <property type="match status" value="1"/>
</dbReference>
<dbReference type="Gene3D" id="3.40.1090.10">
    <property type="entry name" value="Cytosolic phospholipase A2 catalytic domain"/>
    <property type="match status" value="2"/>
</dbReference>
<evidence type="ECO:0000256" key="5">
    <source>
        <dbReference type="SAM" id="MobiDB-lite"/>
    </source>
</evidence>
<evidence type="ECO:0000313" key="7">
    <source>
        <dbReference type="EMBL" id="QJQ03772.1"/>
    </source>
</evidence>
<dbReference type="PANTHER" id="PTHR14226:SF57">
    <property type="entry name" value="BLR7027 PROTEIN"/>
    <property type="match status" value="1"/>
</dbReference>
<feature type="short sequence motif" description="GXSXG" evidence="4">
    <location>
        <begin position="70"/>
        <end position="74"/>
    </location>
</feature>
<organism evidence="7 8">
    <name type="scientific">Herbaspirillum rubrisubalbicans Os34</name>
    <dbReference type="NCBI Taxonomy" id="1235827"/>
    <lineage>
        <taxon>Bacteria</taxon>
        <taxon>Pseudomonadati</taxon>
        <taxon>Pseudomonadota</taxon>
        <taxon>Betaproteobacteria</taxon>
        <taxon>Burkholderiales</taxon>
        <taxon>Oxalobacteraceae</taxon>
        <taxon>Herbaspirillum</taxon>
    </lineage>
</organism>
<dbReference type="CDD" id="cd07209">
    <property type="entry name" value="Pat_hypo_Ecoli_Z1214_like"/>
    <property type="match status" value="1"/>
</dbReference>
<dbReference type="RefSeq" id="WP_017452771.1">
    <property type="nucleotide sequence ID" value="NZ_CP008956.1"/>
</dbReference>
<dbReference type="Pfam" id="PF01734">
    <property type="entry name" value="Patatin"/>
    <property type="match status" value="1"/>
</dbReference>
<dbReference type="InterPro" id="IPR050301">
    <property type="entry name" value="NTE"/>
</dbReference>
<dbReference type="SUPFAM" id="SSF52151">
    <property type="entry name" value="FabD/lysophospholipase-like"/>
    <property type="match status" value="1"/>
</dbReference>
<dbReference type="InterPro" id="IPR002641">
    <property type="entry name" value="PNPLA_dom"/>
</dbReference>
<keyword evidence="3 4" id="KW-0443">Lipid metabolism</keyword>
<proteinExistence type="predicted"/>
<dbReference type="GO" id="GO:0016787">
    <property type="term" value="F:hydrolase activity"/>
    <property type="evidence" value="ECO:0007669"/>
    <property type="project" value="UniProtKB-UniRule"/>
</dbReference>
<feature type="short sequence motif" description="DGA/G" evidence="4">
    <location>
        <begin position="233"/>
        <end position="235"/>
    </location>
</feature>
<dbReference type="InterPro" id="IPR021095">
    <property type="entry name" value="DUF3734"/>
</dbReference>
<evidence type="ECO:0000259" key="6">
    <source>
        <dbReference type="PROSITE" id="PS51635"/>
    </source>
</evidence>
<dbReference type="GO" id="GO:0016042">
    <property type="term" value="P:lipid catabolic process"/>
    <property type="evidence" value="ECO:0007669"/>
    <property type="project" value="UniProtKB-UniRule"/>
</dbReference>
<feature type="short sequence motif" description="GXGXXG" evidence="4">
    <location>
        <begin position="43"/>
        <end position="48"/>
    </location>
</feature>
<name>A0A6M4A2B2_9BURK</name>
<feature type="region of interest" description="Disordered" evidence="5">
    <location>
        <begin position="1"/>
        <end position="32"/>
    </location>
</feature>
<feature type="active site" description="Nucleophile" evidence="4">
    <location>
        <position position="72"/>
    </location>
</feature>
<dbReference type="Proteomes" id="UP000501648">
    <property type="component" value="Chromosome"/>
</dbReference>
<dbReference type="AlphaFoldDB" id="A0A6M4A2B2"/>
<accession>A0A6M4A2B2</accession>
<feature type="domain" description="PNPLA" evidence="6">
    <location>
        <begin position="39"/>
        <end position="246"/>
    </location>
</feature>